<evidence type="ECO:0000313" key="2">
    <source>
        <dbReference type="Proteomes" id="UP000728032"/>
    </source>
</evidence>
<reference evidence="1" key="1">
    <citation type="submission" date="2020-11" db="EMBL/GenBank/DDBJ databases">
        <authorList>
            <person name="Tran Van P."/>
        </authorList>
    </citation>
    <scope>NUCLEOTIDE SEQUENCE</scope>
</reference>
<gene>
    <name evidence="1" type="ORF">ONB1V03_LOCUS10079</name>
</gene>
<accession>A0A7R9M6Y0</accession>
<dbReference type="EMBL" id="CAJPVJ010006650">
    <property type="protein sequence ID" value="CAG2170612.1"/>
    <property type="molecule type" value="Genomic_DNA"/>
</dbReference>
<protein>
    <submittedName>
        <fullName evidence="1">Uncharacterized protein</fullName>
    </submittedName>
</protein>
<keyword evidence="2" id="KW-1185">Reference proteome</keyword>
<evidence type="ECO:0000313" key="1">
    <source>
        <dbReference type="EMBL" id="CAD7653425.1"/>
    </source>
</evidence>
<dbReference type="OrthoDB" id="6614329at2759"/>
<dbReference type="AlphaFoldDB" id="A0A7R9M6Y0"/>
<dbReference type="EMBL" id="OC921475">
    <property type="protein sequence ID" value="CAD7653425.1"/>
    <property type="molecule type" value="Genomic_DNA"/>
</dbReference>
<sequence>MPYISSHSPGLTQADWEHCRGRHPLCPSDCLDIQDPVCAAKKSLNDRHCSASGGTDRGERWKGVRRHAWNSQNPFAEPMDKSI</sequence>
<proteinExistence type="predicted"/>
<organism evidence="1">
    <name type="scientific">Oppiella nova</name>
    <dbReference type="NCBI Taxonomy" id="334625"/>
    <lineage>
        <taxon>Eukaryota</taxon>
        <taxon>Metazoa</taxon>
        <taxon>Ecdysozoa</taxon>
        <taxon>Arthropoda</taxon>
        <taxon>Chelicerata</taxon>
        <taxon>Arachnida</taxon>
        <taxon>Acari</taxon>
        <taxon>Acariformes</taxon>
        <taxon>Sarcoptiformes</taxon>
        <taxon>Oribatida</taxon>
        <taxon>Brachypylina</taxon>
        <taxon>Oppioidea</taxon>
        <taxon>Oppiidae</taxon>
        <taxon>Oppiella</taxon>
    </lineage>
</organism>
<dbReference type="Proteomes" id="UP000728032">
    <property type="component" value="Unassembled WGS sequence"/>
</dbReference>
<name>A0A7R9M6Y0_9ACAR</name>